<evidence type="ECO:0000313" key="3">
    <source>
        <dbReference type="Proteomes" id="UP000290289"/>
    </source>
</evidence>
<sequence length="141" mass="14896">MEILMDVNHHQFEKSANIPKPNFQTTKRTIKKCQATHTFLPAPATEALCQVNPTALPPQGQHQHQTAQPYGAPSAPYGAPPSAPYGAPYAPEKPYNPDKPHKNQGGGGGYPAPGPGYGSPFAALVPSVFPPGTDPNVIACF</sequence>
<dbReference type="Proteomes" id="UP000290289">
    <property type="component" value="Chromosome 14"/>
</dbReference>
<proteinExistence type="predicted"/>
<feature type="compositionally biased region" description="Gly residues" evidence="1">
    <location>
        <begin position="104"/>
        <end position="117"/>
    </location>
</feature>
<dbReference type="STRING" id="3750.A0A498I0J0"/>
<accession>A0A498I0J0</accession>
<dbReference type="EMBL" id="RDQH01000340">
    <property type="protein sequence ID" value="RXH76610.1"/>
    <property type="molecule type" value="Genomic_DNA"/>
</dbReference>
<comment type="caution">
    <text evidence="2">The sequence shown here is derived from an EMBL/GenBank/DDBJ whole genome shotgun (WGS) entry which is preliminary data.</text>
</comment>
<gene>
    <name evidence="2" type="ORF">DVH24_019498</name>
</gene>
<organism evidence="2 3">
    <name type="scientific">Malus domestica</name>
    <name type="common">Apple</name>
    <name type="synonym">Pyrus malus</name>
    <dbReference type="NCBI Taxonomy" id="3750"/>
    <lineage>
        <taxon>Eukaryota</taxon>
        <taxon>Viridiplantae</taxon>
        <taxon>Streptophyta</taxon>
        <taxon>Embryophyta</taxon>
        <taxon>Tracheophyta</taxon>
        <taxon>Spermatophyta</taxon>
        <taxon>Magnoliopsida</taxon>
        <taxon>eudicotyledons</taxon>
        <taxon>Gunneridae</taxon>
        <taxon>Pentapetalae</taxon>
        <taxon>rosids</taxon>
        <taxon>fabids</taxon>
        <taxon>Rosales</taxon>
        <taxon>Rosaceae</taxon>
        <taxon>Amygdaloideae</taxon>
        <taxon>Maleae</taxon>
        <taxon>Malus</taxon>
    </lineage>
</organism>
<evidence type="ECO:0000313" key="2">
    <source>
        <dbReference type="EMBL" id="RXH76610.1"/>
    </source>
</evidence>
<keyword evidence="3" id="KW-1185">Reference proteome</keyword>
<protein>
    <submittedName>
        <fullName evidence="2">Uncharacterized protein</fullName>
    </submittedName>
</protein>
<feature type="region of interest" description="Disordered" evidence="1">
    <location>
        <begin position="51"/>
        <end position="128"/>
    </location>
</feature>
<dbReference type="AlphaFoldDB" id="A0A498I0J0"/>
<name>A0A498I0J0_MALDO</name>
<evidence type="ECO:0000256" key="1">
    <source>
        <dbReference type="SAM" id="MobiDB-lite"/>
    </source>
</evidence>
<reference evidence="2 3" key="1">
    <citation type="submission" date="2018-10" db="EMBL/GenBank/DDBJ databases">
        <title>A high-quality apple genome assembly.</title>
        <authorList>
            <person name="Hu J."/>
        </authorList>
    </citation>
    <scope>NUCLEOTIDE SEQUENCE [LARGE SCALE GENOMIC DNA]</scope>
    <source>
        <strain evidence="3">cv. HFTH1</strain>
        <tissue evidence="2">Young leaf</tissue>
    </source>
</reference>